<reference evidence="1" key="1">
    <citation type="journal article" date="2023" name="Plant J.">
        <title>The genome of the king protea, Protea cynaroides.</title>
        <authorList>
            <person name="Chang J."/>
            <person name="Duong T.A."/>
            <person name="Schoeman C."/>
            <person name="Ma X."/>
            <person name="Roodt D."/>
            <person name="Barker N."/>
            <person name="Li Z."/>
            <person name="Van de Peer Y."/>
            <person name="Mizrachi E."/>
        </authorList>
    </citation>
    <scope>NUCLEOTIDE SEQUENCE</scope>
    <source>
        <tissue evidence="1">Young leaves</tissue>
    </source>
</reference>
<gene>
    <name evidence="1" type="ORF">NE237_019491</name>
</gene>
<evidence type="ECO:0000313" key="2">
    <source>
        <dbReference type="Proteomes" id="UP001141806"/>
    </source>
</evidence>
<dbReference type="OrthoDB" id="408631at2759"/>
<sequence>MKFIVKFSAVIISVNYRFMLEHRFPSQYNNGIDTLKFLDQTEFNKFGFPRLQISPGASSPATAPWMWKVCLLEGENRDHEALNVSGPKAIDTSGVKYPVTMVAVGGFDRCRINRGISTSG</sequence>
<keyword evidence="2" id="KW-1185">Reference proteome</keyword>
<comment type="caution">
    <text evidence="1">The sequence shown here is derived from an EMBL/GenBank/DDBJ whole genome shotgun (WGS) entry which is preliminary data.</text>
</comment>
<accession>A0A9Q0GK28</accession>
<dbReference type="EMBL" id="JAMYWD010003533">
    <property type="protein sequence ID" value="KAJ4930484.1"/>
    <property type="molecule type" value="Genomic_DNA"/>
</dbReference>
<dbReference type="AlphaFoldDB" id="A0A9Q0GK28"/>
<dbReference type="Proteomes" id="UP001141806">
    <property type="component" value="Unassembled WGS sequence"/>
</dbReference>
<evidence type="ECO:0000313" key="1">
    <source>
        <dbReference type="EMBL" id="KAJ4930484.1"/>
    </source>
</evidence>
<proteinExistence type="predicted"/>
<protein>
    <submittedName>
        <fullName evidence="1">Uncharacterized protein</fullName>
    </submittedName>
</protein>
<organism evidence="1 2">
    <name type="scientific">Protea cynaroides</name>
    <dbReference type="NCBI Taxonomy" id="273540"/>
    <lineage>
        <taxon>Eukaryota</taxon>
        <taxon>Viridiplantae</taxon>
        <taxon>Streptophyta</taxon>
        <taxon>Embryophyta</taxon>
        <taxon>Tracheophyta</taxon>
        <taxon>Spermatophyta</taxon>
        <taxon>Magnoliopsida</taxon>
        <taxon>Proteales</taxon>
        <taxon>Proteaceae</taxon>
        <taxon>Protea</taxon>
    </lineage>
</organism>
<name>A0A9Q0GK28_9MAGN</name>